<dbReference type="GO" id="GO:0006882">
    <property type="term" value="P:intracellular zinc ion homeostasis"/>
    <property type="evidence" value="ECO:0007669"/>
    <property type="project" value="TreeGrafter"/>
</dbReference>
<evidence type="ECO:0000256" key="6">
    <source>
        <dbReference type="PIRSR" id="PIRSR604254-1"/>
    </source>
</evidence>
<comment type="similarity">
    <text evidence="2">Belongs to the ADIPOR family.</text>
</comment>
<organism evidence="8 9">
    <name type="scientific">Oidiodendron maius (strain Zn)</name>
    <dbReference type="NCBI Taxonomy" id="913774"/>
    <lineage>
        <taxon>Eukaryota</taxon>
        <taxon>Fungi</taxon>
        <taxon>Dikarya</taxon>
        <taxon>Ascomycota</taxon>
        <taxon>Pezizomycotina</taxon>
        <taxon>Leotiomycetes</taxon>
        <taxon>Leotiomycetes incertae sedis</taxon>
        <taxon>Myxotrichaceae</taxon>
        <taxon>Oidiodendron</taxon>
    </lineage>
</organism>
<keyword evidence="3 7" id="KW-0812">Transmembrane</keyword>
<dbReference type="AlphaFoldDB" id="A0A0C3GRS6"/>
<feature type="binding site" evidence="6">
    <location>
        <position position="106"/>
    </location>
    <ligand>
        <name>Zn(2+)</name>
        <dbReference type="ChEBI" id="CHEBI:29105"/>
    </ligand>
</feature>
<dbReference type="OrthoDB" id="529367at2759"/>
<evidence type="ECO:0000256" key="2">
    <source>
        <dbReference type="ARBA" id="ARBA00007018"/>
    </source>
</evidence>
<evidence type="ECO:0000256" key="3">
    <source>
        <dbReference type="ARBA" id="ARBA00022692"/>
    </source>
</evidence>
<dbReference type="STRING" id="913774.A0A0C3GRS6"/>
<gene>
    <name evidence="8" type="ORF">OIDMADRAFT_105156</name>
</gene>
<dbReference type="PANTHER" id="PTHR20855:SF52">
    <property type="entry name" value="ADIPONECTIN RECEPTOR PROTEIN"/>
    <property type="match status" value="1"/>
</dbReference>
<proteinExistence type="inferred from homology"/>
<dbReference type="Pfam" id="PF03006">
    <property type="entry name" value="HlyIII"/>
    <property type="match status" value="1"/>
</dbReference>
<feature type="transmembrane region" description="Helical" evidence="7">
    <location>
        <begin position="217"/>
        <end position="234"/>
    </location>
</feature>
<evidence type="ECO:0000313" key="9">
    <source>
        <dbReference type="Proteomes" id="UP000054321"/>
    </source>
</evidence>
<dbReference type="HOGENOM" id="CLU_023075_2_0_1"/>
<sequence length="280" mass="31329">MVVLKAAKKASKSLTWEQIDNQFIISGYRPQSNSFFVSFTSLLYLHNESINIYSHLIGAIAFFKTGVSFYAELCDRYPSCNSADIYVFTIFLLSAATCFILSAVCHLILNHSHSSVRLGTTLDYLGIIVFIVGTCVSGFYYGLREHESLLHLYWTMIVAAGILCTFAVVNPAFHTPPWRPIRAATFIGLGLFSIIPILHGIYIYGFATLEKMMGLQWTFVQGALYILGCVIFVLRVPERWYPGTFDLFGASHQVFHFCALAAAASQLKALLLAFDFRHGQ</sequence>
<protein>
    <submittedName>
        <fullName evidence="8">Uncharacterized protein</fullName>
    </submittedName>
</protein>
<keyword evidence="6" id="KW-0862">Zinc</keyword>
<evidence type="ECO:0000256" key="5">
    <source>
        <dbReference type="ARBA" id="ARBA00023136"/>
    </source>
</evidence>
<feature type="binding site" evidence="6">
    <location>
        <position position="252"/>
    </location>
    <ligand>
        <name>Zn(2+)</name>
        <dbReference type="ChEBI" id="CHEBI:29105"/>
    </ligand>
</feature>
<feature type="transmembrane region" description="Helical" evidence="7">
    <location>
        <begin position="181"/>
        <end position="205"/>
    </location>
</feature>
<feature type="transmembrane region" description="Helical" evidence="7">
    <location>
        <begin position="124"/>
        <end position="143"/>
    </location>
</feature>
<keyword evidence="9" id="KW-1185">Reference proteome</keyword>
<accession>A0A0C3GRS6</accession>
<keyword evidence="4 7" id="KW-1133">Transmembrane helix</keyword>
<reference evidence="8 9" key="1">
    <citation type="submission" date="2014-04" db="EMBL/GenBank/DDBJ databases">
        <authorList>
            <consortium name="DOE Joint Genome Institute"/>
            <person name="Kuo A."/>
            <person name="Martino E."/>
            <person name="Perotto S."/>
            <person name="Kohler A."/>
            <person name="Nagy L.G."/>
            <person name="Floudas D."/>
            <person name="Copeland A."/>
            <person name="Barry K.W."/>
            <person name="Cichocki N."/>
            <person name="Veneault-Fourrey C."/>
            <person name="LaButti K."/>
            <person name="Lindquist E.A."/>
            <person name="Lipzen A."/>
            <person name="Lundell T."/>
            <person name="Morin E."/>
            <person name="Murat C."/>
            <person name="Sun H."/>
            <person name="Tunlid A."/>
            <person name="Henrissat B."/>
            <person name="Grigoriev I.V."/>
            <person name="Hibbett D.S."/>
            <person name="Martin F."/>
            <person name="Nordberg H.P."/>
            <person name="Cantor M.N."/>
            <person name="Hua S.X."/>
        </authorList>
    </citation>
    <scope>NUCLEOTIDE SEQUENCE [LARGE SCALE GENOMIC DNA]</scope>
    <source>
        <strain evidence="8 9">Zn</strain>
    </source>
</reference>
<evidence type="ECO:0000256" key="7">
    <source>
        <dbReference type="SAM" id="Phobius"/>
    </source>
</evidence>
<evidence type="ECO:0000313" key="8">
    <source>
        <dbReference type="EMBL" id="KIM98755.1"/>
    </source>
</evidence>
<dbReference type="InterPro" id="IPR004254">
    <property type="entry name" value="AdipoR/HlyIII-related"/>
</dbReference>
<evidence type="ECO:0000256" key="1">
    <source>
        <dbReference type="ARBA" id="ARBA00004141"/>
    </source>
</evidence>
<dbReference type="GO" id="GO:0016020">
    <property type="term" value="C:membrane"/>
    <property type="evidence" value="ECO:0007669"/>
    <property type="project" value="UniProtKB-SubCell"/>
</dbReference>
<dbReference type="Proteomes" id="UP000054321">
    <property type="component" value="Unassembled WGS sequence"/>
</dbReference>
<feature type="transmembrane region" description="Helical" evidence="7">
    <location>
        <begin position="150"/>
        <end position="169"/>
    </location>
</feature>
<evidence type="ECO:0000256" key="4">
    <source>
        <dbReference type="ARBA" id="ARBA00022989"/>
    </source>
</evidence>
<reference evidence="9" key="2">
    <citation type="submission" date="2015-01" db="EMBL/GenBank/DDBJ databases">
        <title>Evolutionary Origins and Diversification of the Mycorrhizal Mutualists.</title>
        <authorList>
            <consortium name="DOE Joint Genome Institute"/>
            <consortium name="Mycorrhizal Genomics Consortium"/>
            <person name="Kohler A."/>
            <person name="Kuo A."/>
            <person name="Nagy L.G."/>
            <person name="Floudas D."/>
            <person name="Copeland A."/>
            <person name="Barry K.W."/>
            <person name="Cichocki N."/>
            <person name="Veneault-Fourrey C."/>
            <person name="LaButti K."/>
            <person name="Lindquist E.A."/>
            <person name="Lipzen A."/>
            <person name="Lundell T."/>
            <person name="Morin E."/>
            <person name="Murat C."/>
            <person name="Riley R."/>
            <person name="Ohm R."/>
            <person name="Sun H."/>
            <person name="Tunlid A."/>
            <person name="Henrissat B."/>
            <person name="Grigoriev I.V."/>
            <person name="Hibbett D.S."/>
            <person name="Martin F."/>
        </authorList>
    </citation>
    <scope>NUCLEOTIDE SEQUENCE [LARGE SCALE GENOMIC DNA]</scope>
    <source>
        <strain evidence="9">Zn</strain>
    </source>
</reference>
<dbReference type="InParanoid" id="A0A0C3GRS6"/>
<dbReference type="GO" id="GO:0046872">
    <property type="term" value="F:metal ion binding"/>
    <property type="evidence" value="ECO:0007669"/>
    <property type="project" value="UniProtKB-KW"/>
</dbReference>
<keyword evidence="5 7" id="KW-0472">Membrane</keyword>
<comment type="subcellular location">
    <subcellularLocation>
        <location evidence="1">Membrane</location>
        <topology evidence="1">Multi-pass membrane protein</topology>
    </subcellularLocation>
</comment>
<name>A0A0C3GRS6_OIDMZ</name>
<dbReference type="EMBL" id="KN832880">
    <property type="protein sequence ID" value="KIM98755.1"/>
    <property type="molecule type" value="Genomic_DNA"/>
</dbReference>
<feature type="binding site" evidence="6">
    <location>
        <position position="256"/>
    </location>
    <ligand>
        <name>Zn(2+)</name>
        <dbReference type="ChEBI" id="CHEBI:29105"/>
    </ligand>
</feature>
<feature type="transmembrane region" description="Helical" evidence="7">
    <location>
        <begin position="85"/>
        <end position="109"/>
    </location>
</feature>
<keyword evidence="6" id="KW-0479">Metal-binding</keyword>
<feature type="transmembrane region" description="Helical" evidence="7">
    <location>
        <begin position="52"/>
        <end position="73"/>
    </location>
</feature>
<dbReference type="GO" id="GO:0038023">
    <property type="term" value="F:signaling receptor activity"/>
    <property type="evidence" value="ECO:0007669"/>
    <property type="project" value="TreeGrafter"/>
</dbReference>
<dbReference type="PANTHER" id="PTHR20855">
    <property type="entry name" value="ADIPOR/PROGESTIN RECEPTOR-RELATED"/>
    <property type="match status" value="1"/>
</dbReference>
<feature type="transmembrane region" description="Helical" evidence="7">
    <location>
        <begin position="254"/>
        <end position="274"/>
    </location>
</feature>